<evidence type="ECO:0000313" key="11">
    <source>
        <dbReference type="EMBL" id="VVW81842.1"/>
    </source>
</evidence>
<dbReference type="SMART" id="SM00184">
    <property type="entry name" value="RING"/>
    <property type="match status" value="1"/>
</dbReference>
<feature type="domain" description="RING-type" evidence="10">
    <location>
        <begin position="292"/>
        <end position="333"/>
    </location>
</feature>
<feature type="region of interest" description="Disordered" evidence="9">
    <location>
        <begin position="97"/>
        <end position="145"/>
    </location>
</feature>
<dbReference type="OMA" id="DDCIVQW"/>
<dbReference type="InterPro" id="IPR011016">
    <property type="entry name" value="Znf_RING-CH"/>
</dbReference>
<evidence type="ECO:0000259" key="10">
    <source>
        <dbReference type="PROSITE" id="PS50089"/>
    </source>
</evidence>
<evidence type="ECO:0000256" key="6">
    <source>
        <dbReference type="ARBA" id="ARBA00022786"/>
    </source>
</evidence>
<organism evidence="11">
    <name type="scientific">Nymphaea colorata</name>
    <name type="common">pocket water lily</name>
    <dbReference type="NCBI Taxonomy" id="210225"/>
    <lineage>
        <taxon>Eukaryota</taxon>
        <taxon>Viridiplantae</taxon>
        <taxon>Streptophyta</taxon>
        <taxon>Embryophyta</taxon>
        <taxon>Tracheophyta</taxon>
        <taxon>Spermatophyta</taxon>
        <taxon>Magnoliopsida</taxon>
        <taxon>Nymphaeales</taxon>
        <taxon>Nymphaeaceae</taxon>
        <taxon>Nymphaea</taxon>
    </lineage>
</organism>
<dbReference type="Pfam" id="PF13639">
    <property type="entry name" value="zf-RING_2"/>
    <property type="match status" value="1"/>
</dbReference>
<dbReference type="Pfam" id="PF14369">
    <property type="entry name" value="Zn_ribbon_19"/>
    <property type="match status" value="1"/>
</dbReference>
<dbReference type="SUPFAM" id="SSF57850">
    <property type="entry name" value="RING/U-box"/>
    <property type="match status" value="1"/>
</dbReference>
<gene>
    <name evidence="11" type="ORF">NYM_LOCUS28287</name>
</gene>
<proteinExistence type="predicted"/>
<keyword evidence="6" id="KW-0833">Ubl conjugation pathway</keyword>
<accession>A0A5K1H273</accession>
<dbReference type="Gene3D" id="3.30.40.10">
    <property type="entry name" value="Zinc/RING finger domain, C3HC4 (zinc finger)"/>
    <property type="match status" value="1"/>
</dbReference>
<reference evidence="11" key="1">
    <citation type="submission" date="2019-09" db="EMBL/GenBank/DDBJ databases">
        <authorList>
            <person name="Zhang L."/>
        </authorList>
    </citation>
    <scope>NUCLEOTIDE SEQUENCE</scope>
</reference>
<dbReference type="InterPro" id="IPR001841">
    <property type="entry name" value="Znf_RING"/>
</dbReference>
<feature type="region of interest" description="Disordered" evidence="9">
    <location>
        <begin position="161"/>
        <end position="189"/>
    </location>
</feature>
<dbReference type="GO" id="GO:0061630">
    <property type="term" value="F:ubiquitin protein ligase activity"/>
    <property type="evidence" value="ECO:0007669"/>
    <property type="project" value="UniProtKB-EC"/>
</dbReference>
<dbReference type="GO" id="GO:0005737">
    <property type="term" value="C:cytoplasm"/>
    <property type="evidence" value="ECO:0007669"/>
    <property type="project" value="EnsemblPlants"/>
</dbReference>
<keyword evidence="5 8" id="KW-0863">Zinc-finger</keyword>
<dbReference type="GO" id="GO:0016567">
    <property type="term" value="P:protein ubiquitination"/>
    <property type="evidence" value="ECO:0007669"/>
    <property type="project" value="EnsemblPlants"/>
</dbReference>
<dbReference type="EC" id="2.3.2.27" evidence="2"/>
<sequence>MASALPPPSSSSSSGARDEDPILSHWCYQCDKRVAVDPLPHQPDIVCRECNNGFVELIAAPPPPPASNTAAGGSRPEPSFNRQFLQILRLFAHAAQIGRHQQSPSRSRDESPAVASGSGGVSGSDDGELPWYGIVEPDSAEAPETDDFLRIELDDGWEEATFEGDEEEDDDEEQGPQENEGQRQGRRDVVRVRIRDRSLQFSGSGRAIDWQEILGGLEDNSIELRVEFPGREGERYVGNPEDYVDAAGYEVVLQNLTENEGGTRKGAPPASRSAILGLPTVTLGKDGENQLCAICKEGASAGDKGRALPCRHVYHEECILPWLNSRNSCPVCRYELPTDDAEYEEQRKRMGGSFM</sequence>
<dbReference type="FunFam" id="3.30.40.10:FF:000127">
    <property type="entry name" value="E3 ubiquitin-protein ligase RNF181"/>
    <property type="match status" value="1"/>
</dbReference>
<keyword evidence="7" id="KW-0862">Zinc</keyword>
<dbReference type="InterPro" id="IPR039525">
    <property type="entry name" value="RNF126-like_zinc-ribbon"/>
</dbReference>
<dbReference type="Gramene" id="NC9G0276170.1">
    <property type="protein sequence ID" value="NC9G0276170.1:cds"/>
    <property type="gene ID" value="NC9G0276170"/>
</dbReference>
<evidence type="ECO:0000256" key="2">
    <source>
        <dbReference type="ARBA" id="ARBA00012483"/>
    </source>
</evidence>
<feature type="compositionally biased region" description="Basic and acidic residues" evidence="9">
    <location>
        <begin position="180"/>
        <end position="189"/>
    </location>
</feature>
<dbReference type="PROSITE" id="PS50089">
    <property type="entry name" value="ZF_RING_2"/>
    <property type="match status" value="1"/>
</dbReference>
<dbReference type="AlphaFoldDB" id="A0A5K1H273"/>
<evidence type="ECO:0000256" key="4">
    <source>
        <dbReference type="ARBA" id="ARBA00022723"/>
    </source>
</evidence>
<dbReference type="GO" id="GO:0008270">
    <property type="term" value="F:zinc ion binding"/>
    <property type="evidence" value="ECO:0007669"/>
    <property type="project" value="UniProtKB-KW"/>
</dbReference>
<name>A0A5K1H273_9MAGN</name>
<keyword evidence="4" id="KW-0479">Metal-binding</keyword>
<keyword evidence="3" id="KW-0808">Transferase</keyword>
<dbReference type="PANTHER" id="PTHR15710:SF242">
    <property type="entry name" value="OS06G0633500 PROTEIN"/>
    <property type="match status" value="1"/>
</dbReference>
<comment type="catalytic activity">
    <reaction evidence="1">
        <text>S-ubiquitinyl-[E2 ubiquitin-conjugating enzyme]-L-cysteine + [acceptor protein]-L-lysine = [E2 ubiquitin-conjugating enzyme]-L-cysteine + N(6)-ubiquitinyl-[acceptor protein]-L-lysine.</text>
        <dbReference type="EC" id="2.3.2.27"/>
    </reaction>
</comment>
<feature type="compositionally biased region" description="Acidic residues" evidence="9">
    <location>
        <begin position="161"/>
        <end position="175"/>
    </location>
</feature>
<evidence type="ECO:0000256" key="9">
    <source>
        <dbReference type="SAM" id="MobiDB-lite"/>
    </source>
</evidence>
<dbReference type="PANTHER" id="PTHR15710">
    <property type="entry name" value="E3 UBIQUITIN-PROTEIN LIGASE PRAJA"/>
    <property type="match status" value="1"/>
</dbReference>
<dbReference type="InterPro" id="IPR013083">
    <property type="entry name" value="Znf_RING/FYVE/PHD"/>
</dbReference>
<dbReference type="EMBL" id="LR721787">
    <property type="protein sequence ID" value="VVW81842.1"/>
    <property type="molecule type" value="Genomic_DNA"/>
</dbReference>
<evidence type="ECO:0000256" key="3">
    <source>
        <dbReference type="ARBA" id="ARBA00022679"/>
    </source>
</evidence>
<evidence type="ECO:0000256" key="5">
    <source>
        <dbReference type="ARBA" id="ARBA00022771"/>
    </source>
</evidence>
<protein>
    <recommendedName>
        <fullName evidence="2">RING-type E3 ubiquitin transferase</fullName>
        <ecNumber evidence="2">2.3.2.27</ecNumber>
    </recommendedName>
</protein>
<evidence type="ECO:0000256" key="8">
    <source>
        <dbReference type="PROSITE-ProRule" id="PRU00175"/>
    </source>
</evidence>
<dbReference type="SMART" id="SM00744">
    <property type="entry name" value="RINGv"/>
    <property type="match status" value="1"/>
</dbReference>
<dbReference type="OrthoDB" id="8062037at2759"/>
<evidence type="ECO:0000256" key="1">
    <source>
        <dbReference type="ARBA" id="ARBA00000900"/>
    </source>
</evidence>
<evidence type="ECO:0000256" key="7">
    <source>
        <dbReference type="ARBA" id="ARBA00022833"/>
    </source>
</evidence>